<dbReference type="Gene3D" id="3.40.50.1820">
    <property type="entry name" value="alpha/beta hydrolase"/>
    <property type="match status" value="1"/>
</dbReference>
<evidence type="ECO:0000313" key="5">
    <source>
        <dbReference type="Proteomes" id="UP000215145"/>
    </source>
</evidence>
<evidence type="ECO:0000313" key="4">
    <source>
        <dbReference type="EMBL" id="OXM13216.1"/>
    </source>
</evidence>
<name>A0A229NTN1_9BACL</name>
<dbReference type="Proteomes" id="UP000215145">
    <property type="component" value="Unassembled WGS sequence"/>
</dbReference>
<keyword evidence="5" id="KW-1185">Reference proteome</keyword>
<dbReference type="AlphaFoldDB" id="A0A229NTN1"/>
<dbReference type="InterPro" id="IPR019826">
    <property type="entry name" value="Carboxylesterase_B_AS"/>
</dbReference>
<accession>A0A229NTN1</accession>
<dbReference type="InterPro" id="IPR013094">
    <property type="entry name" value="AB_hydrolase_3"/>
</dbReference>
<protein>
    <recommendedName>
        <fullName evidence="3">Alpha/beta hydrolase fold-3 domain-containing protein</fullName>
    </recommendedName>
</protein>
<dbReference type="PANTHER" id="PTHR48081">
    <property type="entry name" value="AB HYDROLASE SUPERFAMILY PROTEIN C4A8.06C"/>
    <property type="match status" value="1"/>
</dbReference>
<keyword evidence="1" id="KW-0378">Hydrolase</keyword>
<evidence type="ECO:0000256" key="2">
    <source>
        <dbReference type="SAM" id="MobiDB-lite"/>
    </source>
</evidence>
<organism evidence="4 5">
    <name type="scientific">Paenibacillus herberti</name>
    <dbReference type="NCBI Taxonomy" id="1619309"/>
    <lineage>
        <taxon>Bacteria</taxon>
        <taxon>Bacillati</taxon>
        <taxon>Bacillota</taxon>
        <taxon>Bacilli</taxon>
        <taxon>Bacillales</taxon>
        <taxon>Paenibacillaceae</taxon>
        <taxon>Paenibacillus</taxon>
    </lineage>
</organism>
<comment type="caution">
    <text evidence="4">The sequence shown here is derived from an EMBL/GenBank/DDBJ whole genome shotgun (WGS) entry which is preliminary data.</text>
</comment>
<gene>
    <name evidence="4" type="ORF">CGZ75_23965</name>
</gene>
<dbReference type="InterPro" id="IPR029058">
    <property type="entry name" value="AB_hydrolase_fold"/>
</dbReference>
<sequence length="429" mass="47020">MFKVQRKSKLSGGRLALPIRMLLAAVHAGSWMTGRPLSRMRWRMGLFMKALDVAAFLKIPGQAVDWGDLELPTVNGRTIPVRWYRPKAVSPDAKALLLPVILYFHGGGFALGDHRVRHRYNGTWAQLSGCLFLSVGYRLAPEHPYPQGADDAYEALLWASRNVSQFGGDPERLAVAGESAGGNIAAVTALRSVHNGGPKVKAQALLYPAVDLTGGNGPGSTSQPSLRENGREYLLTLRLLHQFVDGYAEPGERSLPDVSPLLAEELGGLPPTLVVTAELDPLRDQGKLYAERLQAFGVPVEYRCYDGMIHDFTAMMPGWLPEAEHSLRLAAEFLKERLLEVPRVEEEVRAKVEEEAAGLERIIGEDKPMSVGRMLTEEEAASVERMVSDDDKPTDFVALVAEIHVAGSREHFDEMGREAGEGIKDGRPG</sequence>
<evidence type="ECO:0000256" key="1">
    <source>
        <dbReference type="ARBA" id="ARBA00022801"/>
    </source>
</evidence>
<dbReference type="RefSeq" id="WP_089526945.1">
    <property type="nucleotide sequence ID" value="NZ_NMUQ01000004.1"/>
</dbReference>
<feature type="region of interest" description="Disordered" evidence="2">
    <location>
        <begin position="410"/>
        <end position="429"/>
    </location>
</feature>
<dbReference type="EMBL" id="NMUQ01000004">
    <property type="protein sequence ID" value="OXM13216.1"/>
    <property type="molecule type" value="Genomic_DNA"/>
</dbReference>
<evidence type="ECO:0000259" key="3">
    <source>
        <dbReference type="Pfam" id="PF07859"/>
    </source>
</evidence>
<dbReference type="PANTHER" id="PTHR48081:SF8">
    <property type="entry name" value="ALPHA_BETA HYDROLASE FOLD-3 DOMAIN-CONTAINING PROTEIN-RELATED"/>
    <property type="match status" value="1"/>
</dbReference>
<reference evidence="4 5" key="1">
    <citation type="submission" date="2017-07" db="EMBL/GenBank/DDBJ databases">
        <title>Paenibacillus herberti R33 genome sequencing and assembly.</title>
        <authorList>
            <person name="Su W."/>
        </authorList>
    </citation>
    <scope>NUCLEOTIDE SEQUENCE [LARGE SCALE GENOMIC DNA]</scope>
    <source>
        <strain evidence="4 5">R33</strain>
    </source>
</reference>
<feature type="domain" description="Alpha/beta hydrolase fold-3" evidence="3">
    <location>
        <begin position="101"/>
        <end position="313"/>
    </location>
</feature>
<dbReference type="GO" id="GO:0016787">
    <property type="term" value="F:hydrolase activity"/>
    <property type="evidence" value="ECO:0007669"/>
    <property type="project" value="UniProtKB-KW"/>
</dbReference>
<dbReference type="InterPro" id="IPR050300">
    <property type="entry name" value="GDXG_lipolytic_enzyme"/>
</dbReference>
<dbReference type="Pfam" id="PF07859">
    <property type="entry name" value="Abhydrolase_3"/>
    <property type="match status" value="1"/>
</dbReference>
<dbReference type="SUPFAM" id="SSF53474">
    <property type="entry name" value="alpha/beta-Hydrolases"/>
    <property type="match status" value="1"/>
</dbReference>
<dbReference type="PROSITE" id="PS00122">
    <property type="entry name" value="CARBOXYLESTERASE_B_1"/>
    <property type="match status" value="1"/>
</dbReference>
<proteinExistence type="predicted"/>
<dbReference type="OrthoDB" id="9815425at2"/>